<keyword evidence="1" id="KW-0472">Membrane</keyword>
<proteinExistence type="predicted"/>
<evidence type="ECO:0000256" key="1">
    <source>
        <dbReference type="SAM" id="Phobius"/>
    </source>
</evidence>
<dbReference type="NCBIfam" id="TIGR04104">
    <property type="entry name" value="cxxc_20_cxxc"/>
    <property type="match status" value="1"/>
</dbReference>
<gene>
    <name evidence="2" type="ORF">SporoS204_09740</name>
    <name evidence="3" type="ORF">SporoS204_11490</name>
</gene>
<dbReference type="EMBL" id="CP015108">
    <property type="protein sequence ID" value="ARF14400.1"/>
    <property type="molecule type" value="Genomic_DNA"/>
</dbReference>
<evidence type="ECO:0000313" key="2">
    <source>
        <dbReference type="EMBL" id="ARF14400.1"/>
    </source>
</evidence>
<protein>
    <recommendedName>
        <fullName evidence="5">CXXC-20-CXXC protein</fullName>
    </recommendedName>
</protein>
<name>A0ABN4YU65_SPOUR</name>
<keyword evidence="4" id="KW-1185">Reference proteome</keyword>
<accession>A0ABN4YU65</accession>
<dbReference type="Proteomes" id="UP000192486">
    <property type="component" value="Chromosome"/>
</dbReference>
<keyword evidence="1" id="KW-1133">Transmembrane helix</keyword>
<organism evidence="2 4">
    <name type="scientific">Sporosarcina ureae</name>
    <dbReference type="NCBI Taxonomy" id="1571"/>
    <lineage>
        <taxon>Bacteria</taxon>
        <taxon>Bacillati</taxon>
        <taxon>Bacillota</taxon>
        <taxon>Bacilli</taxon>
        <taxon>Bacillales</taxon>
        <taxon>Caryophanaceae</taxon>
        <taxon>Sporosarcina</taxon>
    </lineage>
</organism>
<evidence type="ECO:0000313" key="3">
    <source>
        <dbReference type="EMBL" id="ARF14713.1"/>
    </source>
</evidence>
<reference evidence="2 4" key="1">
    <citation type="submission" date="2016-04" db="EMBL/GenBank/DDBJ databases">
        <title>Comparative Genomics and Epigenetics of Sporosarcina ureae.</title>
        <authorList>
            <person name="Oliver A.S."/>
            <person name="Cooper K.K."/>
        </authorList>
    </citation>
    <scope>NUCLEOTIDE SEQUENCE [LARGE SCALE GENOMIC DNA]</scope>
    <source>
        <strain evidence="2 4">S204</strain>
    </source>
</reference>
<dbReference type="InterPro" id="IPR026369">
    <property type="entry name" value="CxxC_20_CxxC"/>
</dbReference>
<evidence type="ECO:0000313" key="4">
    <source>
        <dbReference type="Proteomes" id="UP000192486"/>
    </source>
</evidence>
<evidence type="ECO:0008006" key="5">
    <source>
        <dbReference type="Google" id="ProtNLM"/>
    </source>
</evidence>
<dbReference type="EMBL" id="CP015108">
    <property type="protein sequence ID" value="ARF14713.1"/>
    <property type="molecule type" value="Genomic_DNA"/>
</dbReference>
<feature type="transmembrane region" description="Helical" evidence="1">
    <location>
        <begin position="44"/>
        <end position="62"/>
    </location>
</feature>
<keyword evidence="1" id="KW-0812">Transmembrane</keyword>
<sequence>MPRCTNCNYKWNAKDIIALGFSKKGKDCPNCGDRQYISAESQRLLTLGWLSLIFVPFIISKIKLSGKDEPLW</sequence>
<dbReference type="RefSeq" id="WP_029053396.1">
    <property type="nucleotide sequence ID" value="NZ_CP015108.1"/>
</dbReference>